<dbReference type="OrthoDB" id="9794572at2"/>
<dbReference type="AlphaFoldDB" id="A6DQB3"/>
<sequence>MILLDDIEQHSSLQKPVIYYTSKDGIHYELFSKIPVWSQEEPILLENGKELKASRLERPEVCINDAGEFSALLVAVGEEPRSHDYIVIHPVNNFTPKN</sequence>
<dbReference type="RefSeq" id="WP_007280042.1">
    <property type="nucleotide sequence ID" value="NZ_ABCK01000019.1"/>
</dbReference>
<keyword evidence="2" id="KW-1185">Reference proteome</keyword>
<dbReference type="Proteomes" id="UP000004947">
    <property type="component" value="Unassembled WGS sequence"/>
</dbReference>
<protein>
    <submittedName>
        <fullName evidence="1">Uncharacterized protein</fullName>
    </submittedName>
</protein>
<evidence type="ECO:0000313" key="2">
    <source>
        <dbReference type="Proteomes" id="UP000004947"/>
    </source>
</evidence>
<comment type="caution">
    <text evidence="1">The sequence shown here is derived from an EMBL/GenBank/DDBJ whole genome shotgun (WGS) entry which is preliminary data.</text>
</comment>
<organism evidence="1 2">
    <name type="scientific">Lentisphaera araneosa HTCC2155</name>
    <dbReference type="NCBI Taxonomy" id="313628"/>
    <lineage>
        <taxon>Bacteria</taxon>
        <taxon>Pseudomonadati</taxon>
        <taxon>Lentisphaerota</taxon>
        <taxon>Lentisphaeria</taxon>
        <taxon>Lentisphaerales</taxon>
        <taxon>Lentisphaeraceae</taxon>
        <taxon>Lentisphaera</taxon>
    </lineage>
</organism>
<evidence type="ECO:0000313" key="1">
    <source>
        <dbReference type="EMBL" id="EDM26164.1"/>
    </source>
</evidence>
<reference evidence="1 2" key="1">
    <citation type="journal article" date="2010" name="J. Bacteriol.">
        <title>Genome sequence of Lentisphaera araneosa HTCC2155T, the type species of the order Lentisphaerales in the phylum Lentisphaerae.</title>
        <authorList>
            <person name="Thrash J.C."/>
            <person name="Cho J.C."/>
            <person name="Vergin K.L."/>
            <person name="Morris R.M."/>
            <person name="Giovannoni S.J."/>
        </authorList>
    </citation>
    <scope>NUCLEOTIDE SEQUENCE [LARGE SCALE GENOMIC DNA]</scope>
    <source>
        <strain evidence="1 2">HTCC2155</strain>
    </source>
</reference>
<proteinExistence type="predicted"/>
<dbReference type="EMBL" id="ABCK01000019">
    <property type="protein sequence ID" value="EDM26164.1"/>
    <property type="molecule type" value="Genomic_DNA"/>
</dbReference>
<name>A6DQB3_9BACT</name>
<gene>
    <name evidence="1" type="ORF">LNTAR_16493</name>
</gene>
<accession>A6DQB3</accession>